<dbReference type="SUPFAM" id="SSF48317">
    <property type="entry name" value="Acid phosphatase/Vanadium-dependent haloperoxidase"/>
    <property type="match status" value="1"/>
</dbReference>
<feature type="transmembrane region" description="Helical" evidence="1">
    <location>
        <begin position="81"/>
        <end position="102"/>
    </location>
</feature>
<keyword evidence="1" id="KW-0812">Transmembrane</keyword>
<reference evidence="3 4" key="1">
    <citation type="submission" date="2016-02" db="EMBL/GenBank/DDBJ databases">
        <title>Anaerosporomusa subterraneum gen. nov., sp. nov., a spore-forming obligate anaerobe isolated from saprolite.</title>
        <authorList>
            <person name="Choi J.K."/>
            <person name="Shah M."/>
            <person name="Yee N."/>
        </authorList>
    </citation>
    <scope>NUCLEOTIDE SEQUENCE [LARGE SCALE GENOMIC DNA]</scope>
    <source>
        <strain evidence="3 4">RU4</strain>
    </source>
</reference>
<sequence>MIKVDSKTAYKKNLRIALIAATLFGLATILVVLLFNASGNPMIYSIAVGFSYTGNDVFLLTSNALIIGWAWRKRLRSVIKLILWMNFFVWFSVHLIKLVPFGEWALRPGDLPGGFPSGHATHAFVMAFALTSCFPRFWWLWNLIAAVISWSRVEVGDHTGFQVTVGVCFGILIAWAFTSRWIKLEESN</sequence>
<accession>A0A154BP66</accession>
<protein>
    <recommendedName>
        <fullName evidence="2">Phosphatidic acid phosphatase type 2/haloperoxidase domain-containing protein</fullName>
    </recommendedName>
</protein>
<dbReference type="Pfam" id="PF01569">
    <property type="entry name" value="PAP2"/>
    <property type="match status" value="1"/>
</dbReference>
<feature type="transmembrane region" description="Helical" evidence="1">
    <location>
        <begin position="122"/>
        <end position="148"/>
    </location>
</feature>
<feature type="transmembrane region" description="Helical" evidence="1">
    <location>
        <begin position="16"/>
        <end position="37"/>
    </location>
</feature>
<dbReference type="EMBL" id="LSGP01000020">
    <property type="protein sequence ID" value="KYZ75701.1"/>
    <property type="molecule type" value="Genomic_DNA"/>
</dbReference>
<organism evidence="3 4">
    <name type="scientific">Anaerosporomusa subterranea</name>
    <dbReference type="NCBI Taxonomy" id="1794912"/>
    <lineage>
        <taxon>Bacteria</taxon>
        <taxon>Bacillati</taxon>
        <taxon>Bacillota</taxon>
        <taxon>Negativicutes</taxon>
        <taxon>Acetonemataceae</taxon>
        <taxon>Anaerosporomusa</taxon>
    </lineage>
</organism>
<dbReference type="InterPro" id="IPR000326">
    <property type="entry name" value="PAP2/HPO"/>
</dbReference>
<proteinExistence type="predicted"/>
<dbReference type="AlphaFoldDB" id="A0A154BP66"/>
<evidence type="ECO:0000313" key="3">
    <source>
        <dbReference type="EMBL" id="KYZ75701.1"/>
    </source>
</evidence>
<keyword evidence="1" id="KW-1133">Transmembrane helix</keyword>
<evidence type="ECO:0000256" key="1">
    <source>
        <dbReference type="SAM" id="Phobius"/>
    </source>
</evidence>
<gene>
    <name evidence="3" type="ORF">AXX12_10845</name>
</gene>
<dbReference type="STRING" id="1794912.AXX12_10845"/>
<dbReference type="Proteomes" id="UP000076268">
    <property type="component" value="Unassembled WGS sequence"/>
</dbReference>
<name>A0A154BP66_ANASB</name>
<keyword evidence="1" id="KW-0472">Membrane</keyword>
<feature type="domain" description="Phosphatidic acid phosphatase type 2/haloperoxidase" evidence="2">
    <location>
        <begin position="113"/>
        <end position="179"/>
    </location>
</feature>
<dbReference type="OrthoDB" id="1683871at2"/>
<evidence type="ECO:0000313" key="4">
    <source>
        <dbReference type="Proteomes" id="UP000076268"/>
    </source>
</evidence>
<dbReference type="InterPro" id="IPR036938">
    <property type="entry name" value="PAP2/HPO_sf"/>
</dbReference>
<feature type="transmembrane region" description="Helical" evidence="1">
    <location>
        <begin position="160"/>
        <end position="178"/>
    </location>
</feature>
<dbReference type="RefSeq" id="WP_066243344.1">
    <property type="nucleotide sequence ID" value="NZ_LSGP01000020.1"/>
</dbReference>
<feature type="transmembrane region" description="Helical" evidence="1">
    <location>
        <begin position="43"/>
        <end position="69"/>
    </location>
</feature>
<dbReference type="Gene3D" id="1.20.144.10">
    <property type="entry name" value="Phosphatidic acid phosphatase type 2/haloperoxidase"/>
    <property type="match status" value="1"/>
</dbReference>
<keyword evidence="4" id="KW-1185">Reference proteome</keyword>
<evidence type="ECO:0000259" key="2">
    <source>
        <dbReference type="Pfam" id="PF01569"/>
    </source>
</evidence>
<comment type="caution">
    <text evidence="3">The sequence shown here is derived from an EMBL/GenBank/DDBJ whole genome shotgun (WGS) entry which is preliminary data.</text>
</comment>